<dbReference type="GO" id="GO:0016020">
    <property type="term" value="C:membrane"/>
    <property type="evidence" value="ECO:0007669"/>
    <property type="project" value="UniProtKB-SubCell"/>
</dbReference>
<evidence type="ECO:0000256" key="3">
    <source>
        <dbReference type="ARBA" id="ARBA00022989"/>
    </source>
</evidence>
<evidence type="ECO:0000313" key="7">
    <source>
        <dbReference type="EMBL" id="KAK4183373.1"/>
    </source>
</evidence>
<reference evidence="7" key="1">
    <citation type="journal article" date="2023" name="Mol. Phylogenet. Evol.">
        <title>Genome-scale phylogeny and comparative genomics of the fungal order Sordariales.</title>
        <authorList>
            <person name="Hensen N."/>
            <person name="Bonometti L."/>
            <person name="Westerberg I."/>
            <person name="Brannstrom I.O."/>
            <person name="Guillou S."/>
            <person name="Cros-Aarteil S."/>
            <person name="Calhoun S."/>
            <person name="Haridas S."/>
            <person name="Kuo A."/>
            <person name="Mondo S."/>
            <person name="Pangilinan J."/>
            <person name="Riley R."/>
            <person name="LaButti K."/>
            <person name="Andreopoulos B."/>
            <person name="Lipzen A."/>
            <person name="Chen C."/>
            <person name="Yan M."/>
            <person name="Daum C."/>
            <person name="Ng V."/>
            <person name="Clum A."/>
            <person name="Steindorff A."/>
            <person name="Ohm R.A."/>
            <person name="Martin F."/>
            <person name="Silar P."/>
            <person name="Natvig D.O."/>
            <person name="Lalanne C."/>
            <person name="Gautier V."/>
            <person name="Ament-Velasquez S.L."/>
            <person name="Kruys A."/>
            <person name="Hutchinson M.I."/>
            <person name="Powell A.J."/>
            <person name="Barry K."/>
            <person name="Miller A.N."/>
            <person name="Grigoriev I.V."/>
            <person name="Debuchy R."/>
            <person name="Gladieux P."/>
            <person name="Hiltunen Thoren M."/>
            <person name="Johannesson H."/>
        </authorList>
    </citation>
    <scope>NUCLEOTIDE SEQUENCE</scope>
    <source>
        <strain evidence="7">PSN309</strain>
    </source>
</reference>
<dbReference type="Gene3D" id="1.20.1740.10">
    <property type="entry name" value="Amino acid/polyamine transporter I"/>
    <property type="match status" value="1"/>
</dbReference>
<comment type="subcellular location">
    <subcellularLocation>
        <location evidence="1">Membrane</location>
        <topology evidence="1">Multi-pass membrane protein</topology>
    </subcellularLocation>
</comment>
<dbReference type="PANTHER" id="PTHR11785">
    <property type="entry name" value="AMINO ACID TRANSPORTER"/>
    <property type="match status" value="1"/>
</dbReference>
<feature type="transmembrane region" description="Helical" evidence="6">
    <location>
        <begin position="88"/>
        <end position="115"/>
    </location>
</feature>
<feature type="transmembrane region" description="Helical" evidence="6">
    <location>
        <begin position="148"/>
        <end position="170"/>
    </location>
</feature>
<keyword evidence="4 6" id="KW-0472">Membrane</keyword>
<feature type="transmembrane region" description="Helical" evidence="6">
    <location>
        <begin position="443"/>
        <end position="466"/>
    </location>
</feature>
<evidence type="ECO:0000256" key="4">
    <source>
        <dbReference type="ARBA" id="ARBA00023136"/>
    </source>
</evidence>
<feature type="transmembrane region" description="Helical" evidence="6">
    <location>
        <begin position="220"/>
        <end position="241"/>
    </location>
</feature>
<feature type="transmembrane region" description="Helical" evidence="6">
    <location>
        <begin position="300"/>
        <end position="320"/>
    </location>
</feature>
<accession>A0AAN6WKM8</accession>
<dbReference type="InterPro" id="IPR050598">
    <property type="entry name" value="AminoAcid_Transporter"/>
</dbReference>
<dbReference type="PANTHER" id="PTHR11785:SF382">
    <property type="entry name" value="LOW-AFFINITY METHIONINE PERMEASE"/>
    <property type="match status" value="1"/>
</dbReference>
<keyword evidence="2 6" id="KW-0812">Transmembrane</keyword>
<name>A0AAN6WKM8_9PEZI</name>
<evidence type="ECO:0000313" key="8">
    <source>
        <dbReference type="Proteomes" id="UP001302126"/>
    </source>
</evidence>
<dbReference type="EMBL" id="MU864554">
    <property type="protein sequence ID" value="KAK4183373.1"/>
    <property type="molecule type" value="Genomic_DNA"/>
</dbReference>
<feature type="transmembrane region" description="Helical" evidence="6">
    <location>
        <begin position="48"/>
        <end position="68"/>
    </location>
</feature>
<feature type="transmembrane region" description="Helical" evidence="6">
    <location>
        <begin position="352"/>
        <end position="370"/>
    </location>
</feature>
<sequence>MTPLLNEGTAMNEDHEIQTLSRDQLQERIQQYNAERQRFDVAPTRKQLLSPFTVFCLVINRTIASGIFTQPVNVLRFTGSSGVSLLIWVAGGGIIICVVATWIELALTIPIHYIFREGNWQRVSSPRNGGDKNYLEYIFKKPRDLMKCVFGITFIIWGNLAGNALQFGVFVQRAIHPTCDENDKSCFNQGYVVAWGVFILTICALFNIATRKYTMGLNNLFAVAKLSFVAVITFLGIGYGATHGDGCRSISWAPVNSSEKGSLGDISLALFFAMYPYTGYEQPFYVLAEVSRPQQTFAKATTYAMLLVLVLFPLANVSYLCMNPYTGNENLPENMMIAFIERLSGEHNSPTAVRTVSVILAIFIFGNLMAQTYTASRVKQEIAKEGILPWSLVFATGNDTLFSRIGRKRSGGKGAGKVPHPYGQGEDTSTSAIRNLDEHHEQAPFAATALHYVFEIILLLAVGLTMDVPSQAYGGLTYVYTFVIVGILGLFTAGGLLYLKVDSWVRGPAKSRKWRMKSVWQPWLDPLPAVVATLSLAFLVIAAFVPPDQRKRTGWPSWVGPTVGWGSVALGVVWWCGVQFVQWAGRWELQTQRLPVVEIDEDGQAIQKAELVEHVKVPVEGRVRRR</sequence>
<dbReference type="GO" id="GO:0015179">
    <property type="term" value="F:L-amino acid transmembrane transporter activity"/>
    <property type="evidence" value="ECO:0007669"/>
    <property type="project" value="TreeGrafter"/>
</dbReference>
<feature type="transmembrane region" description="Helical" evidence="6">
    <location>
        <begin position="190"/>
        <end position="208"/>
    </location>
</feature>
<evidence type="ECO:0000256" key="2">
    <source>
        <dbReference type="ARBA" id="ARBA00022692"/>
    </source>
</evidence>
<keyword evidence="8" id="KW-1185">Reference proteome</keyword>
<feature type="transmembrane region" description="Helical" evidence="6">
    <location>
        <begin position="565"/>
        <end position="584"/>
    </location>
</feature>
<dbReference type="Proteomes" id="UP001302126">
    <property type="component" value="Unassembled WGS sequence"/>
</dbReference>
<feature type="transmembrane region" description="Helical" evidence="6">
    <location>
        <begin position="261"/>
        <end position="280"/>
    </location>
</feature>
<feature type="coiled-coil region" evidence="5">
    <location>
        <begin position="15"/>
        <end position="42"/>
    </location>
</feature>
<feature type="transmembrane region" description="Helical" evidence="6">
    <location>
        <begin position="522"/>
        <end position="545"/>
    </location>
</feature>
<proteinExistence type="predicted"/>
<keyword evidence="3 6" id="KW-1133">Transmembrane helix</keyword>
<organism evidence="7 8">
    <name type="scientific">Podospora australis</name>
    <dbReference type="NCBI Taxonomy" id="1536484"/>
    <lineage>
        <taxon>Eukaryota</taxon>
        <taxon>Fungi</taxon>
        <taxon>Dikarya</taxon>
        <taxon>Ascomycota</taxon>
        <taxon>Pezizomycotina</taxon>
        <taxon>Sordariomycetes</taxon>
        <taxon>Sordariomycetidae</taxon>
        <taxon>Sordariales</taxon>
        <taxon>Podosporaceae</taxon>
        <taxon>Podospora</taxon>
    </lineage>
</organism>
<comment type="caution">
    <text evidence="7">The sequence shown here is derived from an EMBL/GenBank/DDBJ whole genome shotgun (WGS) entry which is preliminary data.</text>
</comment>
<evidence type="ECO:0000256" key="1">
    <source>
        <dbReference type="ARBA" id="ARBA00004141"/>
    </source>
</evidence>
<dbReference type="Pfam" id="PF13520">
    <property type="entry name" value="AA_permease_2"/>
    <property type="match status" value="1"/>
</dbReference>
<feature type="transmembrane region" description="Helical" evidence="6">
    <location>
        <begin position="478"/>
        <end position="501"/>
    </location>
</feature>
<evidence type="ECO:0000256" key="6">
    <source>
        <dbReference type="SAM" id="Phobius"/>
    </source>
</evidence>
<keyword evidence="5" id="KW-0175">Coiled coil</keyword>
<reference evidence="7" key="2">
    <citation type="submission" date="2023-05" db="EMBL/GenBank/DDBJ databases">
        <authorList>
            <consortium name="Lawrence Berkeley National Laboratory"/>
            <person name="Steindorff A."/>
            <person name="Hensen N."/>
            <person name="Bonometti L."/>
            <person name="Westerberg I."/>
            <person name="Brannstrom I.O."/>
            <person name="Guillou S."/>
            <person name="Cros-Aarteil S."/>
            <person name="Calhoun S."/>
            <person name="Haridas S."/>
            <person name="Kuo A."/>
            <person name="Mondo S."/>
            <person name="Pangilinan J."/>
            <person name="Riley R."/>
            <person name="Labutti K."/>
            <person name="Andreopoulos B."/>
            <person name="Lipzen A."/>
            <person name="Chen C."/>
            <person name="Yanf M."/>
            <person name="Daum C."/>
            <person name="Ng V."/>
            <person name="Clum A."/>
            <person name="Ohm R."/>
            <person name="Martin F."/>
            <person name="Silar P."/>
            <person name="Natvig D."/>
            <person name="Lalanne C."/>
            <person name="Gautier V."/>
            <person name="Ament-Velasquez S.L."/>
            <person name="Kruys A."/>
            <person name="Hutchinson M.I."/>
            <person name="Powell A.J."/>
            <person name="Barry K."/>
            <person name="Miller A.N."/>
            <person name="Grigoriev I.V."/>
            <person name="Debuchy R."/>
            <person name="Gladieux P."/>
            <person name="Thoren M.H."/>
            <person name="Johannesson H."/>
        </authorList>
    </citation>
    <scope>NUCLEOTIDE SEQUENCE</scope>
    <source>
        <strain evidence="7">PSN309</strain>
    </source>
</reference>
<dbReference type="InterPro" id="IPR002293">
    <property type="entry name" value="AA/rel_permease1"/>
</dbReference>
<protein>
    <submittedName>
        <fullName evidence="7">Amino acid/polyamine transporter I</fullName>
    </submittedName>
</protein>
<gene>
    <name evidence="7" type="ORF">QBC35DRAFT_508167</name>
</gene>
<dbReference type="AlphaFoldDB" id="A0AAN6WKM8"/>
<evidence type="ECO:0000256" key="5">
    <source>
        <dbReference type="SAM" id="Coils"/>
    </source>
</evidence>